<organism evidence="2 3">
    <name type="scientific">Venatoribacter cucullus</name>
    <dbReference type="NCBI Taxonomy" id="2661630"/>
    <lineage>
        <taxon>Bacteria</taxon>
        <taxon>Pseudomonadati</taxon>
        <taxon>Pseudomonadota</taxon>
        <taxon>Gammaproteobacteria</taxon>
        <taxon>Oceanospirillales</taxon>
        <taxon>Oceanospirillaceae</taxon>
        <taxon>Venatoribacter</taxon>
    </lineage>
</organism>
<evidence type="ECO:0000313" key="2">
    <source>
        <dbReference type="EMBL" id="QQD24387.1"/>
    </source>
</evidence>
<dbReference type="CDD" id="cd02440">
    <property type="entry name" value="AdoMet_MTases"/>
    <property type="match status" value="1"/>
</dbReference>
<gene>
    <name evidence="2" type="ORF">GJQ55_07810</name>
</gene>
<reference evidence="2 3" key="1">
    <citation type="submission" date="2019-11" db="EMBL/GenBank/DDBJ databases">
        <title>Venatorbacter sp. nov. a predator of Campylobacter and other Gram-negative bacteria.</title>
        <authorList>
            <person name="Saeedi A."/>
            <person name="Cummings N.J."/>
            <person name="Connerton I.F."/>
            <person name="Connerton P.L."/>
        </authorList>
    </citation>
    <scope>NUCLEOTIDE SEQUENCE [LARGE SCALE GENOMIC DNA]</scope>
    <source>
        <strain evidence="2">XL5</strain>
    </source>
</reference>
<dbReference type="KEGG" id="vcw:GJQ55_07810"/>
<sequence length="217" mass="24684">MAMPRLDIFPEDQMHYAYGIYLFKSRHPLVRRLKKVAQPSVHGHRPWASSFLLMDWLQENPLPTGSRVLELGCGWGPASVYCASQQQAKVTGLDIDDSVFPYLDMLAAANDCKVKPLHAAFADLGDKQLAKFDTLIGADICFWDGLTDELLALFKRARKAGVKQILLADPGRTTFVKLRDECERRWPDSVSHDFWYALQPKRFEGQILRLQFNTAES</sequence>
<dbReference type="EMBL" id="CP046056">
    <property type="protein sequence ID" value="QQD24387.1"/>
    <property type="molecule type" value="Genomic_DNA"/>
</dbReference>
<dbReference type="PANTHER" id="PTHR14614">
    <property type="entry name" value="HEPATOCELLULAR CARCINOMA-ASSOCIATED ANTIGEN"/>
    <property type="match status" value="1"/>
</dbReference>
<keyword evidence="2" id="KW-0808">Transferase</keyword>
<dbReference type="GO" id="GO:0032259">
    <property type="term" value="P:methylation"/>
    <property type="evidence" value="ECO:0007669"/>
    <property type="project" value="UniProtKB-KW"/>
</dbReference>
<dbReference type="InterPro" id="IPR041698">
    <property type="entry name" value="Methyltransf_25"/>
</dbReference>
<dbReference type="GO" id="GO:0008168">
    <property type="term" value="F:methyltransferase activity"/>
    <property type="evidence" value="ECO:0007669"/>
    <property type="project" value="UniProtKB-KW"/>
</dbReference>
<evidence type="ECO:0000313" key="3">
    <source>
        <dbReference type="Proteomes" id="UP000596074"/>
    </source>
</evidence>
<evidence type="ECO:0000259" key="1">
    <source>
        <dbReference type="Pfam" id="PF13649"/>
    </source>
</evidence>
<keyword evidence="3" id="KW-1185">Reference proteome</keyword>
<dbReference type="Gene3D" id="3.40.50.150">
    <property type="entry name" value="Vaccinia Virus protein VP39"/>
    <property type="match status" value="1"/>
</dbReference>
<dbReference type="SUPFAM" id="SSF53335">
    <property type="entry name" value="S-adenosyl-L-methionine-dependent methyltransferases"/>
    <property type="match status" value="1"/>
</dbReference>
<dbReference type="InterPro" id="IPR019410">
    <property type="entry name" value="Methyltransf_16"/>
</dbReference>
<feature type="domain" description="Methyltransferase" evidence="1">
    <location>
        <begin position="68"/>
        <end position="157"/>
    </location>
</feature>
<dbReference type="Proteomes" id="UP000596074">
    <property type="component" value="Chromosome"/>
</dbReference>
<accession>A0A9E8JRY0</accession>
<name>A0A9E8JRY0_9GAMM</name>
<dbReference type="AlphaFoldDB" id="A0A9E8JRY0"/>
<dbReference type="InterPro" id="IPR029063">
    <property type="entry name" value="SAM-dependent_MTases_sf"/>
</dbReference>
<dbReference type="Pfam" id="PF13649">
    <property type="entry name" value="Methyltransf_25"/>
    <property type="match status" value="1"/>
</dbReference>
<proteinExistence type="predicted"/>
<protein>
    <submittedName>
        <fullName evidence="2">Methyltransferase domain-containing protein</fullName>
    </submittedName>
</protein>
<keyword evidence="2" id="KW-0489">Methyltransferase</keyword>